<sequence>MKKYIIIVAFFTVLSSFNKTESEISLFLFQNWIYENYQNGDQSFISKDRFQKDKSGIAFKENGTIVKKQNSGWCGTPPIDYVNVNGTWKEISESLLEIQYESWNGRNVDTIQIVEISKNKLVLRHIYTIKKKD</sequence>
<accession>A0ABV5GP33</accession>
<name>A0ABV5GP33_9FLAO</name>
<evidence type="ECO:0000313" key="1">
    <source>
        <dbReference type="EMBL" id="MFB9097153.1"/>
    </source>
</evidence>
<gene>
    <name evidence="1" type="ORF">ACFFVF_11540</name>
</gene>
<proteinExistence type="predicted"/>
<dbReference type="RefSeq" id="WP_236454267.1">
    <property type="nucleotide sequence ID" value="NZ_CBCSGE010000033.1"/>
</dbReference>
<protein>
    <recommendedName>
        <fullName evidence="3">Lipocalin-like domain-containing protein</fullName>
    </recommendedName>
</protein>
<dbReference type="EMBL" id="JBHMEY010000038">
    <property type="protein sequence ID" value="MFB9097153.1"/>
    <property type="molecule type" value="Genomic_DNA"/>
</dbReference>
<evidence type="ECO:0000313" key="2">
    <source>
        <dbReference type="Proteomes" id="UP001589607"/>
    </source>
</evidence>
<comment type="caution">
    <text evidence="1">The sequence shown here is derived from an EMBL/GenBank/DDBJ whole genome shotgun (WGS) entry which is preliminary data.</text>
</comment>
<dbReference type="Proteomes" id="UP001589607">
    <property type="component" value="Unassembled WGS sequence"/>
</dbReference>
<evidence type="ECO:0008006" key="3">
    <source>
        <dbReference type="Google" id="ProtNLM"/>
    </source>
</evidence>
<reference evidence="1 2" key="1">
    <citation type="submission" date="2024-09" db="EMBL/GenBank/DDBJ databases">
        <authorList>
            <person name="Sun Q."/>
            <person name="Mori K."/>
        </authorList>
    </citation>
    <scope>NUCLEOTIDE SEQUENCE [LARGE SCALE GENOMIC DNA]</scope>
    <source>
        <strain evidence="1 2">CECT 7955</strain>
    </source>
</reference>
<organism evidence="1 2">
    <name type="scientific">Flavobacterium jumunjinense</name>
    <dbReference type="NCBI Taxonomy" id="998845"/>
    <lineage>
        <taxon>Bacteria</taxon>
        <taxon>Pseudomonadati</taxon>
        <taxon>Bacteroidota</taxon>
        <taxon>Flavobacteriia</taxon>
        <taxon>Flavobacteriales</taxon>
        <taxon>Flavobacteriaceae</taxon>
        <taxon>Flavobacterium</taxon>
    </lineage>
</organism>
<keyword evidence="2" id="KW-1185">Reference proteome</keyword>